<dbReference type="InterPro" id="IPR029058">
    <property type="entry name" value="AB_hydrolase_fold"/>
</dbReference>
<accession>A0A147ITZ6</accession>
<evidence type="ECO:0000313" key="7">
    <source>
        <dbReference type="Proteomes" id="UP000073923"/>
    </source>
</evidence>
<dbReference type="EMBL" id="LDTF01000033">
    <property type="protein sequence ID" value="KTT99051.1"/>
    <property type="molecule type" value="Genomic_DNA"/>
</dbReference>
<dbReference type="PATRIC" id="fig|172044.3.peg.1366"/>
<evidence type="ECO:0000256" key="4">
    <source>
        <dbReference type="PIRSR" id="PIRSR001112-1"/>
    </source>
</evidence>
<dbReference type="RefSeq" id="WP_058745206.1">
    <property type="nucleotide sequence ID" value="NZ_LDTF01000033.1"/>
</dbReference>
<dbReference type="InterPro" id="IPR010497">
    <property type="entry name" value="Epoxide_hydro_N"/>
</dbReference>
<dbReference type="GO" id="GO:0097176">
    <property type="term" value="P:epoxide metabolic process"/>
    <property type="evidence" value="ECO:0007669"/>
    <property type="project" value="TreeGrafter"/>
</dbReference>
<dbReference type="GO" id="GO:0004301">
    <property type="term" value="F:epoxide hydrolase activity"/>
    <property type="evidence" value="ECO:0007669"/>
    <property type="project" value="TreeGrafter"/>
</dbReference>
<dbReference type="PANTHER" id="PTHR21661:SF35">
    <property type="entry name" value="EPOXIDE HYDROLASE"/>
    <property type="match status" value="1"/>
</dbReference>
<feature type="active site" description="Proton donor" evidence="4">
    <location>
        <position position="315"/>
    </location>
</feature>
<dbReference type="PRINTS" id="PR00412">
    <property type="entry name" value="EPOXHYDRLASE"/>
</dbReference>
<feature type="active site" description="Proton acceptor" evidence="4">
    <location>
        <position position="370"/>
    </location>
</feature>
<dbReference type="AlphaFoldDB" id="A0A147ITZ6"/>
<keyword evidence="3 6" id="KW-0378">Hydrolase</keyword>
<sequence>MSPTINQAQPDAVTAFPIHIPEADLSDLADRLDRVRWPDPGTTTDGRQGPALPTIRRLVEHWRDGYDWRSTEAMLNGWGSSRTVIDGLGIHFLHIRSPHANATPLLLTHGWPGSILEFRDLIGPLTDPQSHGGDAADAFHLVIPALPGFGFSDKPTGPGWGVGRTAAAWGQLMQQLGYGDRWMAQGGDWGAAVTTALAHMRAPGLVGIHLNMVMFQPTHAEIADATPDEQRMLDDARRYDREYSGYMKLQCTRPQSVAFALADSPVGLASWIYALFQDVSDSDGEPERVISLDHLIDDVMLYWLPNSGPSSARFYWEAAQEMAQRMPHGPIPLPAGVSMFPGEQVRLSRRWAEARFANLRFFAEADSGGHFAAMENPQMLVEHIRSTCRTIR</sequence>
<keyword evidence="2" id="KW-0058">Aromatic hydrocarbons catabolism</keyword>
<dbReference type="Gene3D" id="3.40.50.1820">
    <property type="entry name" value="alpha/beta hydrolase"/>
    <property type="match status" value="1"/>
</dbReference>
<evidence type="ECO:0000259" key="5">
    <source>
        <dbReference type="Pfam" id="PF06441"/>
    </source>
</evidence>
<dbReference type="PANTHER" id="PTHR21661">
    <property type="entry name" value="EPOXIDE HYDROLASE 1-RELATED"/>
    <property type="match status" value="1"/>
</dbReference>
<protein>
    <submittedName>
        <fullName evidence="6">Epoxide hydrolase</fullName>
    </submittedName>
</protein>
<evidence type="ECO:0000256" key="2">
    <source>
        <dbReference type="ARBA" id="ARBA00022797"/>
    </source>
</evidence>
<organism evidence="6 7">
    <name type="scientific">Sphingomonas yabuuchiae</name>
    <dbReference type="NCBI Taxonomy" id="172044"/>
    <lineage>
        <taxon>Bacteria</taxon>
        <taxon>Pseudomonadati</taxon>
        <taxon>Pseudomonadota</taxon>
        <taxon>Alphaproteobacteria</taxon>
        <taxon>Sphingomonadales</taxon>
        <taxon>Sphingomonadaceae</taxon>
        <taxon>Sphingomonas</taxon>
    </lineage>
</organism>
<name>A0A147ITZ6_9SPHN</name>
<feature type="domain" description="Epoxide hydrolase N-terminal" evidence="5">
    <location>
        <begin position="14"/>
        <end position="118"/>
    </location>
</feature>
<dbReference type="InterPro" id="IPR016292">
    <property type="entry name" value="Epoxide_hydrolase"/>
</dbReference>
<evidence type="ECO:0000256" key="3">
    <source>
        <dbReference type="ARBA" id="ARBA00022801"/>
    </source>
</evidence>
<comment type="similarity">
    <text evidence="1">Belongs to the peptidase S33 family.</text>
</comment>
<dbReference type="Pfam" id="PF06441">
    <property type="entry name" value="EHN"/>
    <property type="match status" value="1"/>
</dbReference>
<proteinExistence type="inferred from homology"/>
<comment type="caution">
    <text evidence="6">The sequence shown here is derived from an EMBL/GenBank/DDBJ whole genome shotgun (WGS) entry which is preliminary data.</text>
</comment>
<reference evidence="6 7" key="1">
    <citation type="journal article" date="2016" name="Front. Microbiol.">
        <title>Genomic Resource of Rice Seed Associated Bacteria.</title>
        <authorList>
            <person name="Midha S."/>
            <person name="Bansal K."/>
            <person name="Sharma S."/>
            <person name="Kumar N."/>
            <person name="Patil P.P."/>
            <person name="Chaudhry V."/>
            <person name="Patil P.B."/>
        </authorList>
    </citation>
    <scope>NUCLEOTIDE SEQUENCE [LARGE SCALE GENOMIC DNA]</scope>
    <source>
        <strain evidence="6 7">NS355</strain>
    </source>
</reference>
<evidence type="ECO:0000313" key="6">
    <source>
        <dbReference type="EMBL" id="KTT99051.1"/>
    </source>
</evidence>
<dbReference type="InterPro" id="IPR000639">
    <property type="entry name" value="Epox_hydrolase-like"/>
</dbReference>
<evidence type="ECO:0000256" key="1">
    <source>
        <dbReference type="ARBA" id="ARBA00010088"/>
    </source>
</evidence>
<dbReference type="SUPFAM" id="SSF53474">
    <property type="entry name" value="alpha/beta-Hydrolases"/>
    <property type="match status" value="1"/>
</dbReference>
<dbReference type="PIRSF" id="PIRSF001112">
    <property type="entry name" value="Epoxide_hydrolase"/>
    <property type="match status" value="1"/>
</dbReference>
<dbReference type="Proteomes" id="UP000073923">
    <property type="component" value="Unassembled WGS sequence"/>
</dbReference>
<dbReference type="OrthoDB" id="27092at2"/>
<feature type="active site" description="Nucleophile" evidence="4">
    <location>
        <position position="188"/>
    </location>
</feature>
<gene>
    <name evidence="6" type="ORF">NS355_07890</name>
</gene>